<name>A0A1C3X2W3_9HYPH</name>
<accession>A0A1C3X2W3</accession>
<dbReference type="SUPFAM" id="SSF46689">
    <property type="entry name" value="Homeodomain-like"/>
    <property type="match status" value="1"/>
</dbReference>
<dbReference type="Pfam" id="PF00440">
    <property type="entry name" value="TetR_N"/>
    <property type="match status" value="1"/>
</dbReference>
<gene>
    <name evidence="4" type="ORF">GA0061101_12351</name>
</gene>
<protein>
    <submittedName>
        <fullName evidence="4">Transcriptional regulator, TetR family</fullName>
    </submittedName>
</protein>
<proteinExistence type="predicted"/>
<reference evidence="4 5" key="1">
    <citation type="submission" date="2016-08" db="EMBL/GenBank/DDBJ databases">
        <authorList>
            <person name="Seilhamer J.J."/>
        </authorList>
    </citation>
    <scope>NUCLEOTIDE SEQUENCE [LARGE SCALE GENOMIC DNA]</scope>
    <source>
        <strain evidence="4 5">P1-7</strain>
    </source>
</reference>
<feature type="domain" description="HTH tetR-type" evidence="3">
    <location>
        <begin position="15"/>
        <end position="75"/>
    </location>
</feature>
<dbReference type="InterPro" id="IPR009057">
    <property type="entry name" value="Homeodomain-like_sf"/>
</dbReference>
<evidence type="ECO:0000313" key="5">
    <source>
        <dbReference type="Proteomes" id="UP000199205"/>
    </source>
</evidence>
<dbReference type="PANTHER" id="PTHR30055:SF146">
    <property type="entry name" value="HTH-TYPE TRANSCRIPTIONAL DUAL REGULATOR CECR"/>
    <property type="match status" value="1"/>
</dbReference>
<organism evidence="4 5">
    <name type="scientific">Rhizobium lusitanum</name>
    <dbReference type="NCBI Taxonomy" id="293958"/>
    <lineage>
        <taxon>Bacteria</taxon>
        <taxon>Pseudomonadati</taxon>
        <taxon>Pseudomonadota</taxon>
        <taxon>Alphaproteobacteria</taxon>
        <taxon>Hyphomicrobiales</taxon>
        <taxon>Rhizobiaceae</taxon>
        <taxon>Rhizobium/Agrobacterium group</taxon>
        <taxon>Rhizobium</taxon>
    </lineage>
</organism>
<dbReference type="InterPro" id="IPR050109">
    <property type="entry name" value="HTH-type_TetR-like_transc_reg"/>
</dbReference>
<dbReference type="PRINTS" id="PR00455">
    <property type="entry name" value="HTHTETR"/>
</dbReference>
<dbReference type="GO" id="GO:0003700">
    <property type="term" value="F:DNA-binding transcription factor activity"/>
    <property type="evidence" value="ECO:0007669"/>
    <property type="project" value="TreeGrafter"/>
</dbReference>
<dbReference type="AlphaFoldDB" id="A0A1C3X2W3"/>
<dbReference type="GO" id="GO:0000976">
    <property type="term" value="F:transcription cis-regulatory region binding"/>
    <property type="evidence" value="ECO:0007669"/>
    <property type="project" value="TreeGrafter"/>
</dbReference>
<dbReference type="InterPro" id="IPR001647">
    <property type="entry name" value="HTH_TetR"/>
</dbReference>
<dbReference type="Gene3D" id="1.10.357.10">
    <property type="entry name" value="Tetracycline Repressor, domain 2"/>
    <property type="match status" value="1"/>
</dbReference>
<evidence type="ECO:0000256" key="2">
    <source>
        <dbReference type="PROSITE-ProRule" id="PRU00335"/>
    </source>
</evidence>
<dbReference type="EMBL" id="FMAF01000023">
    <property type="protein sequence ID" value="SCB46580.1"/>
    <property type="molecule type" value="Genomic_DNA"/>
</dbReference>
<dbReference type="PANTHER" id="PTHR30055">
    <property type="entry name" value="HTH-TYPE TRANSCRIPTIONAL REGULATOR RUTR"/>
    <property type="match status" value="1"/>
</dbReference>
<dbReference type="OrthoDB" id="5292901at2"/>
<dbReference type="RefSeq" id="WP_092576423.1">
    <property type="nucleotide sequence ID" value="NZ_FMAF01000023.1"/>
</dbReference>
<dbReference type="PROSITE" id="PS50977">
    <property type="entry name" value="HTH_TETR_2"/>
    <property type="match status" value="1"/>
</dbReference>
<dbReference type="Proteomes" id="UP000199205">
    <property type="component" value="Unassembled WGS sequence"/>
</dbReference>
<evidence type="ECO:0000313" key="4">
    <source>
        <dbReference type="EMBL" id="SCB46580.1"/>
    </source>
</evidence>
<evidence type="ECO:0000256" key="1">
    <source>
        <dbReference type="ARBA" id="ARBA00023125"/>
    </source>
</evidence>
<feature type="DNA-binding region" description="H-T-H motif" evidence="2">
    <location>
        <begin position="38"/>
        <end position="57"/>
    </location>
</feature>
<keyword evidence="1 2" id="KW-0238">DNA-binding</keyword>
<evidence type="ECO:0000259" key="3">
    <source>
        <dbReference type="PROSITE" id="PS50977"/>
    </source>
</evidence>
<sequence>MREWPESHPKARAMARRRSEIIDAARRCFIRTGYAGTTMETVAEAAGISLMTLYRFAESKEDLFAATVTDACRARDENERQYYENLVNLPVREMLITSGIEMRFKILHPDSIALMRLIIAEADSFPALLPLAYRAFIEHFEELASQVLKIGFPDLSEDVDILSRRYVDCLLGTDVLRILLGDEQSACSQDLSKAELAADMVLNSMG</sequence>